<dbReference type="InterPro" id="IPR036597">
    <property type="entry name" value="Fido-like_dom_sf"/>
</dbReference>
<reference evidence="1 2" key="1">
    <citation type="journal article" date="2019" name="Int. J. Syst. Evol. Microbiol.">
        <title>Capsulimonas corticalis gen. nov., sp. nov., an aerobic capsulated bacterium, of a novel bacterial order, Capsulimonadales ord. nov., of the class Armatimonadia of the phylum Armatimonadetes.</title>
        <authorList>
            <person name="Li J."/>
            <person name="Kudo C."/>
            <person name="Tonouchi A."/>
        </authorList>
    </citation>
    <scope>NUCLEOTIDE SEQUENCE [LARGE SCALE GENOMIC DNA]</scope>
    <source>
        <strain evidence="1 2">AX-7</strain>
    </source>
</reference>
<dbReference type="Pfam" id="PF02661">
    <property type="entry name" value="Fic"/>
    <property type="match status" value="1"/>
</dbReference>
<evidence type="ECO:0000313" key="1">
    <source>
        <dbReference type="EMBL" id="BDI29039.1"/>
    </source>
</evidence>
<evidence type="ECO:0000313" key="2">
    <source>
        <dbReference type="Proteomes" id="UP000287394"/>
    </source>
</evidence>
<keyword evidence="2" id="KW-1185">Reference proteome</keyword>
<proteinExistence type="predicted"/>
<dbReference type="PROSITE" id="PS51459">
    <property type="entry name" value="FIDO"/>
    <property type="match status" value="1"/>
</dbReference>
<dbReference type="KEGG" id="ccot:CCAX7_10900"/>
<dbReference type="InterPro" id="IPR040198">
    <property type="entry name" value="Fido_containing"/>
</dbReference>
<gene>
    <name evidence="1" type="ORF">CCAX7_10900</name>
</gene>
<dbReference type="EMBL" id="AP025739">
    <property type="protein sequence ID" value="BDI29039.1"/>
    <property type="molecule type" value="Genomic_DNA"/>
</dbReference>
<dbReference type="SUPFAM" id="SSF140931">
    <property type="entry name" value="Fic-like"/>
    <property type="match status" value="1"/>
</dbReference>
<organism evidence="1 2">
    <name type="scientific">Capsulimonas corticalis</name>
    <dbReference type="NCBI Taxonomy" id="2219043"/>
    <lineage>
        <taxon>Bacteria</taxon>
        <taxon>Bacillati</taxon>
        <taxon>Armatimonadota</taxon>
        <taxon>Armatimonadia</taxon>
        <taxon>Capsulimonadales</taxon>
        <taxon>Capsulimonadaceae</taxon>
        <taxon>Capsulimonas</taxon>
    </lineage>
</organism>
<dbReference type="PANTHER" id="PTHR13504">
    <property type="entry name" value="FIDO DOMAIN-CONTAINING PROTEIN DDB_G0283145"/>
    <property type="match status" value="1"/>
</dbReference>
<sequence>MPCTQIDEYDTIYLMAQGNEKLAAAMEALQAVQKHGIVRSEDLSRRYRDRLVTAGFLTPIINGWLQVANPTAPSGSTASWFGAYWSFISQYLQARFGDEYCLSAEASIKKHVQSTIIPQQILVSVTSRINNTISLPHDTSITVFASPENISAQQKMKIDGVWTLSLAAAICKVSEPYYANNAEEMELALRMVRDPSELLEILLENGSTTKAGRLVGAYNFLGDTKTASRIKSAMVAAGHTIEEKNPFRRPEPMLSGRTRIVSPHIARLEGLWADMRDQVIEQFADYNIPLLSTAEYLADLEDRYAADAYNSLSIEGYRVTPELIQRVRDYGWNPEATPEDRMHQDALAAHGYYLAFQAVKQSIERILNGVEAAKVIDNDFHDWYTQMFSPQATAGIIKPAQLAGYRNNPVYLRGSMHVPPAAESVPDCMDTFIELMTAEENAAVQAVLGHFIFVFVHPYTDGNGRIGRFIMNAGFSSGGFPWTVIHQNRREEYLAALEEASVRRNITPFAQFVREEMESKRTGA</sequence>
<dbReference type="AlphaFoldDB" id="A0A402CUN4"/>
<accession>A0A402CUN4</accession>
<dbReference type="Gene3D" id="1.10.3290.10">
    <property type="entry name" value="Fido-like domain"/>
    <property type="match status" value="1"/>
</dbReference>
<name>A0A402CUN4_9BACT</name>
<protein>
    <submittedName>
        <fullName evidence="1">Uncharacterized protein</fullName>
    </submittedName>
</protein>
<dbReference type="Proteomes" id="UP000287394">
    <property type="component" value="Chromosome"/>
</dbReference>
<dbReference type="PANTHER" id="PTHR13504:SF38">
    <property type="entry name" value="FIDO DOMAIN-CONTAINING PROTEIN"/>
    <property type="match status" value="1"/>
</dbReference>
<dbReference type="InterPro" id="IPR003812">
    <property type="entry name" value="Fido"/>
</dbReference>